<reference evidence="2 3" key="1">
    <citation type="submission" date="2021-02" db="EMBL/GenBank/DDBJ databases">
        <title>Streptomyces spirodelae sp. nov., isolated from duckweed.</title>
        <authorList>
            <person name="Saimee Y."/>
            <person name="Duangmal K."/>
        </authorList>
    </citation>
    <scope>NUCLEOTIDE SEQUENCE [LARGE SCALE GENOMIC DNA]</scope>
    <source>
        <strain evidence="2 3">DSM 42105</strain>
    </source>
</reference>
<sequence length="344" mass="37239">MTTATLPLKPINPDFKETVSFALGQREAARTFVEGITGSGTGLRNVFLVGCGGSLVASYAVHHMLETRAPFPVFHMNSAEFQFREPALLGEGSLVVVASHTGTTKETVAAAEFARAAGATVAAVTRLPDSPLAKAAHTAFTYGSEDTVAAPKHVLFAQLGHALLEQTGVPGDYARLRAAYEALPEALHGAQLESEELCHSIAAALADEDVTYVLSAGPNYGAGYGFTMCYLMEMQWKHGGSYNAGEFFHGAFEVVTEDQPVLLMLGEDGTRPMAERAKTFLDKYTRKAHYIDTRSLSLPGVPEELRGEISPIALNTLASRLAHHYEAVRGHDLDKRRYMFQVEY</sequence>
<dbReference type="InterPro" id="IPR001347">
    <property type="entry name" value="SIS_dom"/>
</dbReference>
<dbReference type="EMBL" id="JAFFZM010000001">
    <property type="protein sequence ID" value="MBO8196770.1"/>
    <property type="molecule type" value="Genomic_DNA"/>
</dbReference>
<evidence type="ECO:0000313" key="2">
    <source>
        <dbReference type="EMBL" id="MBO8196770.1"/>
    </source>
</evidence>
<dbReference type="InterPro" id="IPR046348">
    <property type="entry name" value="SIS_dom_sf"/>
</dbReference>
<dbReference type="PIRSF" id="PIRSF009290">
    <property type="entry name" value="FrlB"/>
    <property type="match status" value="1"/>
</dbReference>
<dbReference type="SUPFAM" id="SSF53697">
    <property type="entry name" value="SIS domain"/>
    <property type="match status" value="1"/>
</dbReference>
<dbReference type="Gene3D" id="3.40.50.10490">
    <property type="entry name" value="Glucose-6-phosphate isomerase like protein, domain 1"/>
    <property type="match status" value="2"/>
</dbReference>
<feature type="domain" description="SIS" evidence="1">
    <location>
        <begin position="28"/>
        <end position="174"/>
    </location>
</feature>
<evidence type="ECO:0000259" key="1">
    <source>
        <dbReference type="PROSITE" id="PS51464"/>
    </source>
</evidence>
<protein>
    <submittedName>
        <fullName evidence="2">SIS domain-containing protein</fullName>
    </submittedName>
</protein>
<comment type="caution">
    <text evidence="2">The sequence shown here is derived from an EMBL/GenBank/DDBJ whole genome shotgun (WGS) entry which is preliminary data.</text>
</comment>
<organism evidence="2 3">
    <name type="scientific">Streptomyces smyrnaeus</name>
    <dbReference type="NCBI Taxonomy" id="1387713"/>
    <lineage>
        <taxon>Bacteria</taxon>
        <taxon>Bacillati</taxon>
        <taxon>Actinomycetota</taxon>
        <taxon>Actinomycetes</taxon>
        <taxon>Kitasatosporales</taxon>
        <taxon>Streptomycetaceae</taxon>
        <taxon>Streptomyces</taxon>
    </lineage>
</organism>
<evidence type="ECO:0000313" key="3">
    <source>
        <dbReference type="Proteomes" id="UP000721954"/>
    </source>
</evidence>
<dbReference type="PANTHER" id="PTHR10937">
    <property type="entry name" value="GLUCOSAMINE--FRUCTOSE-6-PHOSPHATE AMINOTRANSFERASE, ISOMERIZING"/>
    <property type="match status" value="1"/>
</dbReference>
<dbReference type="GeneID" id="96257034"/>
<dbReference type="RefSeq" id="WP_209208667.1">
    <property type="nucleotide sequence ID" value="NZ_JAFFZM010000001.1"/>
</dbReference>
<dbReference type="PANTHER" id="PTHR10937:SF14">
    <property type="entry name" value="FRUCTOSELYSINE 6-PHOSPHATE DEGLYCASE"/>
    <property type="match status" value="1"/>
</dbReference>
<name>A0ABS3XMZ2_9ACTN</name>
<dbReference type="PROSITE" id="PS51464">
    <property type="entry name" value="SIS"/>
    <property type="match status" value="1"/>
</dbReference>
<proteinExistence type="predicted"/>
<dbReference type="Pfam" id="PF01380">
    <property type="entry name" value="SIS"/>
    <property type="match status" value="1"/>
</dbReference>
<gene>
    <name evidence="2" type="ORF">JW613_00355</name>
</gene>
<dbReference type="InterPro" id="IPR024713">
    <property type="entry name" value="Fructosamine_deglycase_FrlB"/>
</dbReference>
<accession>A0ABS3XMZ2</accession>
<dbReference type="Proteomes" id="UP000721954">
    <property type="component" value="Unassembled WGS sequence"/>
</dbReference>
<keyword evidence="3" id="KW-1185">Reference proteome</keyword>